<dbReference type="GO" id="GO:0005829">
    <property type="term" value="C:cytosol"/>
    <property type="evidence" value="ECO:0007669"/>
    <property type="project" value="TreeGrafter"/>
</dbReference>
<dbReference type="RefSeq" id="WP_058023755.1">
    <property type="nucleotide sequence ID" value="NZ_LNDJ01000024.1"/>
</dbReference>
<feature type="domain" description="Cyclic nucleotide-binding" evidence="4">
    <location>
        <begin position="50"/>
        <end position="110"/>
    </location>
</feature>
<dbReference type="InterPro" id="IPR050397">
    <property type="entry name" value="Env_Response_Regulators"/>
</dbReference>
<gene>
    <name evidence="6" type="ORF">AS194_04180</name>
</gene>
<name>A0A0T6DU79_9GAMM</name>
<evidence type="ECO:0008006" key="8">
    <source>
        <dbReference type="Google" id="ProtNLM"/>
    </source>
</evidence>
<dbReference type="Pfam" id="PF00027">
    <property type="entry name" value="cNMP_binding"/>
    <property type="match status" value="1"/>
</dbReference>
<evidence type="ECO:0000313" key="6">
    <source>
        <dbReference type="EMBL" id="KRU23441.1"/>
    </source>
</evidence>
<dbReference type="SMART" id="SM00100">
    <property type="entry name" value="cNMP"/>
    <property type="match status" value="1"/>
</dbReference>
<dbReference type="SUPFAM" id="SSF51206">
    <property type="entry name" value="cAMP-binding domain-like"/>
    <property type="match status" value="1"/>
</dbReference>
<dbReference type="CDD" id="cd00038">
    <property type="entry name" value="CAP_ED"/>
    <property type="match status" value="1"/>
</dbReference>
<dbReference type="GO" id="GO:0003677">
    <property type="term" value="F:DNA binding"/>
    <property type="evidence" value="ECO:0007669"/>
    <property type="project" value="UniProtKB-KW"/>
</dbReference>
<dbReference type="PROSITE" id="PS51063">
    <property type="entry name" value="HTH_CRP_2"/>
    <property type="match status" value="1"/>
</dbReference>
<dbReference type="Pfam" id="PF13545">
    <property type="entry name" value="HTH_Crp_2"/>
    <property type="match status" value="1"/>
</dbReference>
<protein>
    <recommendedName>
        <fullName evidence="8">Crp/Fnr family transcriptional regulator</fullName>
    </recommendedName>
</protein>
<comment type="caution">
    <text evidence="6">The sequence shown here is derived from an EMBL/GenBank/DDBJ whole genome shotgun (WGS) entry which is preliminary data.</text>
</comment>
<keyword evidence="1" id="KW-0805">Transcription regulation</keyword>
<dbReference type="PROSITE" id="PS50042">
    <property type="entry name" value="CNMP_BINDING_3"/>
    <property type="match status" value="1"/>
</dbReference>
<dbReference type="InterPro" id="IPR018490">
    <property type="entry name" value="cNMP-bd_dom_sf"/>
</dbReference>
<evidence type="ECO:0000256" key="1">
    <source>
        <dbReference type="ARBA" id="ARBA00023015"/>
    </source>
</evidence>
<dbReference type="PANTHER" id="PTHR24567">
    <property type="entry name" value="CRP FAMILY TRANSCRIPTIONAL REGULATORY PROTEIN"/>
    <property type="match status" value="1"/>
</dbReference>
<evidence type="ECO:0000256" key="3">
    <source>
        <dbReference type="ARBA" id="ARBA00023163"/>
    </source>
</evidence>
<dbReference type="InterPro" id="IPR000595">
    <property type="entry name" value="cNMP-bd_dom"/>
</dbReference>
<dbReference type="GO" id="GO:0003700">
    <property type="term" value="F:DNA-binding transcription factor activity"/>
    <property type="evidence" value="ECO:0007669"/>
    <property type="project" value="TreeGrafter"/>
</dbReference>
<keyword evidence="3" id="KW-0804">Transcription</keyword>
<keyword evidence="2" id="KW-0238">DNA-binding</keyword>
<dbReference type="SMART" id="SM00419">
    <property type="entry name" value="HTH_CRP"/>
    <property type="match status" value="1"/>
</dbReference>
<dbReference type="InterPro" id="IPR036388">
    <property type="entry name" value="WH-like_DNA-bd_sf"/>
</dbReference>
<accession>A0A0T6DU79</accession>
<dbReference type="SUPFAM" id="SSF46785">
    <property type="entry name" value="Winged helix' DNA-binding domain"/>
    <property type="match status" value="1"/>
</dbReference>
<dbReference type="AlphaFoldDB" id="A0A0T6DU79"/>
<dbReference type="InterPro" id="IPR036390">
    <property type="entry name" value="WH_DNA-bd_sf"/>
</dbReference>
<evidence type="ECO:0000259" key="5">
    <source>
        <dbReference type="PROSITE" id="PS51063"/>
    </source>
</evidence>
<dbReference type="EMBL" id="LNDJ01000024">
    <property type="protein sequence ID" value="KRU23441.1"/>
    <property type="molecule type" value="Genomic_DNA"/>
</dbReference>
<evidence type="ECO:0000256" key="2">
    <source>
        <dbReference type="ARBA" id="ARBA00023125"/>
    </source>
</evidence>
<feature type="domain" description="HTH crp-type" evidence="5">
    <location>
        <begin position="147"/>
        <end position="220"/>
    </location>
</feature>
<dbReference type="InterPro" id="IPR012318">
    <property type="entry name" value="HTH_CRP"/>
</dbReference>
<organism evidence="6 7">
    <name type="scientific">Psychrobacter piscatorii</name>
    <dbReference type="NCBI Taxonomy" id="554343"/>
    <lineage>
        <taxon>Bacteria</taxon>
        <taxon>Pseudomonadati</taxon>
        <taxon>Pseudomonadota</taxon>
        <taxon>Gammaproteobacteria</taxon>
        <taxon>Moraxellales</taxon>
        <taxon>Moraxellaceae</taxon>
        <taxon>Psychrobacter</taxon>
    </lineage>
</organism>
<reference evidence="6 7" key="1">
    <citation type="submission" date="2015-11" db="EMBL/GenBank/DDBJ databases">
        <title>Permanent draft genome of Psychrobacter piscatorii LQ58.</title>
        <authorList>
            <person name="Zhou M."/>
            <person name="Dong B."/>
            <person name="Liu Q."/>
        </authorList>
    </citation>
    <scope>NUCLEOTIDE SEQUENCE [LARGE SCALE GENOMIC DNA]</scope>
    <source>
        <strain evidence="6 7">LQ58</strain>
    </source>
</reference>
<evidence type="ECO:0000259" key="4">
    <source>
        <dbReference type="PROSITE" id="PS50042"/>
    </source>
</evidence>
<dbReference type="STRING" id="554343.AS194_04180"/>
<sequence>MNINHHLNNDPWFADLPTDVQALLAYNAVLKVYQKSQMIHAIGDNDDAALHFVVSGTIRVCNVSTSGNAMTLAHLSSGEWFGEISIIDDNPRTHDAWTINKVTLISIPRKVVIQTAQQYPILYKHLALITCARIRRAFDWIDDATSLNTSARLASMLIGLIGTYGKQVNGDIKIDLRLSQEELGFMLGTTRQTINKIIQSWQKQEFIDMHYGFITIKNQSELRAMMNPE</sequence>
<dbReference type="Gene3D" id="1.10.10.10">
    <property type="entry name" value="Winged helix-like DNA-binding domain superfamily/Winged helix DNA-binding domain"/>
    <property type="match status" value="1"/>
</dbReference>
<dbReference type="Gene3D" id="2.60.120.10">
    <property type="entry name" value="Jelly Rolls"/>
    <property type="match status" value="1"/>
</dbReference>
<evidence type="ECO:0000313" key="7">
    <source>
        <dbReference type="Proteomes" id="UP000051202"/>
    </source>
</evidence>
<dbReference type="PANTHER" id="PTHR24567:SF74">
    <property type="entry name" value="HTH-TYPE TRANSCRIPTIONAL REGULATOR ARCR"/>
    <property type="match status" value="1"/>
</dbReference>
<dbReference type="InterPro" id="IPR014710">
    <property type="entry name" value="RmlC-like_jellyroll"/>
</dbReference>
<dbReference type="Proteomes" id="UP000051202">
    <property type="component" value="Unassembled WGS sequence"/>
</dbReference>
<keyword evidence="7" id="KW-1185">Reference proteome</keyword>
<proteinExistence type="predicted"/>